<protein>
    <submittedName>
        <fullName evidence="1">Uncharacterized protein</fullName>
    </submittedName>
</protein>
<organism evidence="1 2">
    <name type="scientific">Trametes sanguinea</name>
    <dbReference type="NCBI Taxonomy" id="158606"/>
    <lineage>
        <taxon>Eukaryota</taxon>
        <taxon>Fungi</taxon>
        <taxon>Dikarya</taxon>
        <taxon>Basidiomycota</taxon>
        <taxon>Agaricomycotina</taxon>
        <taxon>Agaricomycetes</taxon>
        <taxon>Polyporales</taxon>
        <taxon>Polyporaceae</taxon>
        <taxon>Trametes</taxon>
    </lineage>
</organism>
<keyword evidence="2" id="KW-1185">Reference proteome</keyword>
<dbReference type="EMBL" id="JANSHE010000303">
    <property type="protein sequence ID" value="KAJ3012842.1"/>
    <property type="molecule type" value="Genomic_DNA"/>
</dbReference>
<sequence length="609" mass="70696">MLFLSQAWTITIPNSHDYIIELHTNPNRHDRLAKYYLYEVIPYIIFLKMDYSRSSTPETVVGYSKGDSRWEIPTPPASPIDDRSPCRLFVLNDDILRELYALLQSMGQLKAISTTCRYIRQTSKPYLFRAARIITHEEIMTGLLFEQEPSDIWLYVRHLTLAGIWRAAYEQIALGALQHPFAEFLSAMPLLHTITVTALHESNGMPWDGVKTLLSVGRLRHFVLRLTPERGVPFPTREDPFPVAPLDSLDYQVRDFSDRTICPVGEISLFDFVIPQLSTSLERLVLPLDSAPLSGLASCQWVRLRELYLKGDLRHNKSSSVPMSSVLAGMPELHTLTLLPAQADDVRRLFYGANDLANDSLCPLLNSLTLAYPHPEDRLFDYISPSLQHISLRCWPRHYLHKFKHERKIIRHRYGRCSPIPTSSDMLAILKKFRSELLEELEIEYQEDDRDDSLLQSLAVLFPNMKALTLFRYRRPHVEEVPVVQIARNLSQHRALRIMRAHLDFHRDTHPYFFVDRNADRDTFESHRQYLKTVAEEFAKHSSPSLEYVCLLTREEWSNIWLPFHVVREDAAPLFLRLDHSSVIYRLSMRDDDAPRQIACYMTLEDLGT</sequence>
<reference evidence="1" key="1">
    <citation type="submission" date="2022-08" db="EMBL/GenBank/DDBJ databases">
        <title>Genome Sequence of Pycnoporus sanguineus.</title>
        <authorList>
            <person name="Buettner E."/>
        </authorList>
    </citation>
    <scope>NUCLEOTIDE SEQUENCE</scope>
    <source>
        <strain evidence="1">CG-C14</strain>
    </source>
</reference>
<evidence type="ECO:0000313" key="1">
    <source>
        <dbReference type="EMBL" id="KAJ3012842.1"/>
    </source>
</evidence>
<evidence type="ECO:0000313" key="2">
    <source>
        <dbReference type="Proteomes" id="UP001144978"/>
    </source>
</evidence>
<proteinExistence type="predicted"/>
<accession>A0ACC1Q7B8</accession>
<dbReference type="Proteomes" id="UP001144978">
    <property type="component" value="Unassembled WGS sequence"/>
</dbReference>
<name>A0ACC1Q7B8_9APHY</name>
<comment type="caution">
    <text evidence="1">The sequence shown here is derived from an EMBL/GenBank/DDBJ whole genome shotgun (WGS) entry which is preliminary data.</text>
</comment>
<gene>
    <name evidence="1" type="ORF">NUW54_g1759</name>
</gene>